<dbReference type="Proteomes" id="UP000075320">
    <property type="component" value="Unassembled WGS sequence"/>
</dbReference>
<feature type="transmembrane region" description="Helical" evidence="1">
    <location>
        <begin position="128"/>
        <end position="148"/>
    </location>
</feature>
<keyword evidence="3" id="KW-1185">Reference proteome</keyword>
<feature type="transmembrane region" description="Helical" evidence="1">
    <location>
        <begin position="239"/>
        <end position="259"/>
    </location>
</feature>
<dbReference type="AlphaFoldDB" id="A0A150WS40"/>
<evidence type="ECO:0000256" key="1">
    <source>
        <dbReference type="SAM" id="Phobius"/>
    </source>
</evidence>
<keyword evidence="1" id="KW-1133">Transmembrane helix</keyword>
<keyword evidence="1" id="KW-0472">Membrane</keyword>
<proteinExistence type="predicted"/>
<evidence type="ECO:0000313" key="3">
    <source>
        <dbReference type="Proteomes" id="UP000075320"/>
    </source>
</evidence>
<name>A0A150WS40_BDEBC</name>
<accession>A0A150WS40</accession>
<comment type="caution">
    <text evidence="2">The sequence shown here is derived from an EMBL/GenBank/DDBJ whole genome shotgun (WGS) entry which is preliminary data.</text>
</comment>
<protein>
    <submittedName>
        <fullName evidence="2">Uncharacterized protein</fullName>
    </submittedName>
</protein>
<feature type="transmembrane region" description="Helical" evidence="1">
    <location>
        <begin position="160"/>
        <end position="185"/>
    </location>
</feature>
<organism evidence="2 3">
    <name type="scientific">Bdellovibrio bacteriovorus</name>
    <dbReference type="NCBI Taxonomy" id="959"/>
    <lineage>
        <taxon>Bacteria</taxon>
        <taxon>Pseudomonadati</taxon>
        <taxon>Bdellovibrionota</taxon>
        <taxon>Bdellovibrionia</taxon>
        <taxon>Bdellovibrionales</taxon>
        <taxon>Pseudobdellovibrionaceae</taxon>
        <taxon>Bdellovibrio</taxon>
    </lineage>
</organism>
<sequence>MWLGSFVLMLWGLNSFQQNFARAFSGIQRSILEKGFSSSMATLFLQSAAVTATEASPLRSLYTSMAMLNLRILDARPAVLMMCLSPFALIPVFLLGLLYLNFSGFFILGLCVVALLRFGKPNYLDDALKVLFSVGVFLIAGESVLKSSSIIQTYLTQNDLVFFLADGRFSAVLVLVALSFVVSLLVQTEFWSLALALSLLTSGMLSFNGALGVLLGERLAMAMIFWYRTRSLSLDCQRLGRQYAILAFISSVIGFWIAGETRVFLNVGFSSDVSAVQEKTFSLLVLFGVMLAVQWFAGMIWGHFAGNKQNDEMQDAKYITAAWIYRGLLAEGPRDWAKDKVHKRLSEIRYHLAGMHSLKEGQLPAHIQARIKDEEHQLSNLHL</sequence>
<feature type="transmembrane region" description="Helical" evidence="1">
    <location>
        <begin position="83"/>
        <end position="116"/>
    </location>
</feature>
<keyword evidence="1" id="KW-0812">Transmembrane</keyword>
<gene>
    <name evidence="2" type="ORF">AZI86_09265</name>
</gene>
<feature type="transmembrane region" description="Helical" evidence="1">
    <location>
        <begin position="279"/>
        <end position="304"/>
    </location>
</feature>
<dbReference type="EMBL" id="LUKE01000001">
    <property type="protein sequence ID" value="KYG67188.1"/>
    <property type="molecule type" value="Genomic_DNA"/>
</dbReference>
<evidence type="ECO:0000313" key="2">
    <source>
        <dbReference type="EMBL" id="KYG67188.1"/>
    </source>
</evidence>
<reference evidence="2 3" key="1">
    <citation type="submission" date="2016-03" db="EMBL/GenBank/DDBJ databases">
        <authorList>
            <person name="Ploux O."/>
        </authorList>
    </citation>
    <scope>NUCLEOTIDE SEQUENCE [LARGE SCALE GENOMIC DNA]</scope>
    <source>
        <strain evidence="2 3">R0</strain>
    </source>
</reference>